<evidence type="ECO:0000256" key="1">
    <source>
        <dbReference type="SAM" id="Phobius"/>
    </source>
</evidence>
<dbReference type="Proteomes" id="UP001160390">
    <property type="component" value="Unassembled WGS sequence"/>
</dbReference>
<feature type="transmembrane region" description="Helical" evidence="1">
    <location>
        <begin position="49"/>
        <end position="71"/>
    </location>
</feature>
<evidence type="ECO:0000313" key="2">
    <source>
        <dbReference type="EMBL" id="CAI6093120.1"/>
    </source>
</evidence>
<evidence type="ECO:0000313" key="3">
    <source>
        <dbReference type="Proteomes" id="UP001160390"/>
    </source>
</evidence>
<protein>
    <submittedName>
        <fullName evidence="2">Uncharacterized protein</fullName>
    </submittedName>
</protein>
<feature type="transmembrane region" description="Helical" evidence="1">
    <location>
        <begin position="162"/>
        <end position="186"/>
    </location>
</feature>
<keyword evidence="3" id="KW-1185">Reference proteome</keyword>
<dbReference type="EMBL" id="CABFNP030001245">
    <property type="protein sequence ID" value="CAI6093120.1"/>
    <property type="molecule type" value="Genomic_DNA"/>
</dbReference>
<keyword evidence="1" id="KW-0812">Transmembrane</keyword>
<name>A0AA35Q6C1_9HYPO</name>
<feature type="transmembrane region" description="Helical" evidence="1">
    <location>
        <begin position="248"/>
        <end position="270"/>
    </location>
</feature>
<feature type="transmembrane region" description="Helical" evidence="1">
    <location>
        <begin position="206"/>
        <end position="228"/>
    </location>
</feature>
<feature type="transmembrane region" description="Helical" evidence="1">
    <location>
        <begin position="6"/>
        <end position="28"/>
    </location>
</feature>
<proteinExistence type="predicted"/>
<keyword evidence="1" id="KW-1133">Transmembrane helix</keyword>
<keyword evidence="1" id="KW-0472">Membrane</keyword>
<accession>A0AA35Q6C1</accession>
<reference evidence="2" key="1">
    <citation type="submission" date="2023-01" db="EMBL/GenBank/DDBJ databases">
        <authorList>
            <person name="Piombo E."/>
        </authorList>
    </citation>
    <scope>NUCLEOTIDE SEQUENCE</scope>
</reference>
<feature type="transmembrane region" description="Helical" evidence="1">
    <location>
        <begin position="91"/>
        <end position="111"/>
    </location>
</feature>
<comment type="caution">
    <text evidence="2">The sequence shown here is derived from an EMBL/GenBank/DDBJ whole genome shotgun (WGS) entry which is preliminary data.</text>
</comment>
<dbReference type="AlphaFoldDB" id="A0AA35Q6C1"/>
<sequence length="290" mass="32921">MAVLTLTGLCFITADFLLAYRVLLVLNWGSFIPQVRRLRRKRESSGVSLTYVLFNLINATEQFAFATFLTVNDLGGLLIGNAHSRGDQINLVQFAGVFFLWLLIFVSSVRFPSNDNLRGLKLAICPTIFVLYLLFAVVPLFLQRATLSPGAPGDAPYEGWIVSWAVLIHQSYLFPLTSILCLTSLIPQMHLIHSRRRRGSLSFKGLGIQGTVFSIEAVGWVGRLAFPWGDFKGQPRFNILILWYQRVGWIPINYAFMALVQKALFWVLILHRLHGNGRSRDRERRPLLGW</sequence>
<gene>
    <name evidence="2" type="ORF">CCHLO57077_00000163</name>
</gene>
<organism evidence="2 3">
    <name type="scientific">Clonostachys chloroleuca</name>
    <dbReference type="NCBI Taxonomy" id="1926264"/>
    <lineage>
        <taxon>Eukaryota</taxon>
        <taxon>Fungi</taxon>
        <taxon>Dikarya</taxon>
        <taxon>Ascomycota</taxon>
        <taxon>Pezizomycotina</taxon>
        <taxon>Sordariomycetes</taxon>
        <taxon>Hypocreomycetidae</taxon>
        <taxon>Hypocreales</taxon>
        <taxon>Bionectriaceae</taxon>
        <taxon>Clonostachys</taxon>
    </lineage>
</organism>
<feature type="transmembrane region" description="Helical" evidence="1">
    <location>
        <begin position="123"/>
        <end position="142"/>
    </location>
</feature>